<accession>A0AAJ0G3H1</accession>
<dbReference type="PANTHER" id="PTHR43248">
    <property type="entry name" value="2-SUCCINYL-6-HYDROXY-2,4-CYCLOHEXADIENE-1-CARBOXYLATE SYNTHASE"/>
    <property type="match status" value="1"/>
</dbReference>
<dbReference type="InterPro" id="IPR000073">
    <property type="entry name" value="AB_hydrolase_1"/>
</dbReference>
<dbReference type="PANTHER" id="PTHR43248:SF25">
    <property type="entry name" value="AB HYDROLASE-1 DOMAIN-CONTAINING PROTEIN-RELATED"/>
    <property type="match status" value="1"/>
</dbReference>
<evidence type="ECO:0000259" key="4">
    <source>
        <dbReference type="Pfam" id="PF00561"/>
    </source>
</evidence>
<dbReference type="Gene3D" id="3.40.50.1820">
    <property type="entry name" value="alpha/beta hydrolase"/>
    <property type="match status" value="1"/>
</dbReference>
<dbReference type="InterPro" id="IPR051601">
    <property type="entry name" value="Serine_prot/Carboxylest_S33"/>
</dbReference>
<dbReference type="EMBL" id="JASWJB010000013">
    <property type="protein sequence ID" value="KAK2612661.1"/>
    <property type="molecule type" value="Genomic_DNA"/>
</dbReference>
<dbReference type="InterPro" id="IPR013595">
    <property type="entry name" value="Pept_S33_TAP-like_C"/>
</dbReference>
<feature type="domain" description="Peptidase S33 tripeptidyl aminopeptidase-like C-terminal" evidence="5">
    <location>
        <begin position="410"/>
        <end position="502"/>
    </location>
</feature>
<evidence type="ECO:0000259" key="5">
    <source>
        <dbReference type="Pfam" id="PF08386"/>
    </source>
</evidence>
<keyword evidence="7" id="KW-1185">Reference proteome</keyword>
<feature type="chain" id="PRO_5042539871" description="Peptidase S33 tripeptidyl aminopeptidase-like C-terminal domain-containing protein" evidence="3">
    <location>
        <begin position="19"/>
        <end position="570"/>
    </location>
</feature>
<evidence type="ECO:0000313" key="7">
    <source>
        <dbReference type="Proteomes" id="UP001251528"/>
    </source>
</evidence>
<dbReference type="Pfam" id="PF08386">
    <property type="entry name" value="Abhydrolase_4"/>
    <property type="match status" value="1"/>
</dbReference>
<feature type="domain" description="AB hydrolase-1" evidence="4">
    <location>
        <begin position="103"/>
        <end position="255"/>
    </location>
</feature>
<dbReference type="InterPro" id="IPR029058">
    <property type="entry name" value="AB_hydrolase_fold"/>
</dbReference>
<comment type="similarity">
    <text evidence="1">Belongs to the peptidase S33 family.</text>
</comment>
<keyword evidence="2" id="KW-0378">Hydrolase</keyword>
<reference evidence="6" key="1">
    <citation type="submission" date="2023-06" db="EMBL/GenBank/DDBJ databases">
        <title>Conoideocrella luteorostrata (Hypocreales: Clavicipitaceae), a potential biocontrol fungus for elongate hemlock scale in United States Christmas tree production areas.</title>
        <authorList>
            <person name="Barrett H."/>
            <person name="Lovett B."/>
            <person name="Macias A.M."/>
            <person name="Stajich J.E."/>
            <person name="Kasson M.T."/>
        </authorList>
    </citation>
    <scope>NUCLEOTIDE SEQUENCE</scope>
    <source>
        <strain evidence="6">ARSEF 14590</strain>
    </source>
</reference>
<proteinExistence type="inferred from homology"/>
<dbReference type="SUPFAM" id="SSF53474">
    <property type="entry name" value="alpha/beta-Hydrolases"/>
    <property type="match status" value="1"/>
</dbReference>
<dbReference type="Proteomes" id="UP001251528">
    <property type="component" value="Unassembled WGS sequence"/>
</dbReference>
<evidence type="ECO:0000256" key="3">
    <source>
        <dbReference type="SAM" id="SignalP"/>
    </source>
</evidence>
<evidence type="ECO:0008006" key="8">
    <source>
        <dbReference type="Google" id="ProtNLM"/>
    </source>
</evidence>
<feature type="signal peptide" evidence="3">
    <location>
        <begin position="1"/>
        <end position="18"/>
    </location>
</feature>
<gene>
    <name evidence="6" type="ORF">QQS21_001278</name>
</gene>
<dbReference type="AlphaFoldDB" id="A0AAJ0G3H1"/>
<sequence>MSLKHLLSALSLASLSAANFPRLDLRADATIKWSTCDPKAFNTTLTSDCANFTVPLDYTSPNATETIVLELARIKAPIQPAKGTILLNFGGPGSPGRSELAGQASTLLALSGNEYNLAAFDPRATANTIPEICFKTQSEQRDFIKAQTWYDLNGTTLASMWKRATVNSDMCYEAHKKTQPFVGTAFVARDLISVVDALGEDGMLRYWGFSYGTTLGATVAAMFPDRIDKLVIDGVQNPHQYYHANADYEEWTDSDRVFAEVFRSCEAAGPKACPMAVGNLTAVQMETAAWNIAEKLKTAPIPVNGSAPLDYTVMRGFFAYAVYGPSTWPSLSALLTFVASNQTNSPEFVKTYNAMYKGLILGPLPIYPALYAIHCSDRIPRLQTVDEFRPVQARLSKTSKVMDGASTDLSMVCAQWKTDAVERYLGDFHAKTKNPILVASNKYDGHTPLVSAHNVSSGFAGSGLLVVNGFGHTTLSQPSICTIKNTAAYWHNGTFPAKDFVCDVDGAPYSNYSWKDAINAVYGVKSNNSGQGAPGSQTPPPTNGGGIVDYKASNLVSATVISVLVGLTLL</sequence>
<name>A0AAJ0G3H1_9HYPO</name>
<dbReference type="GO" id="GO:0016787">
    <property type="term" value="F:hydrolase activity"/>
    <property type="evidence" value="ECO:0007669"/>
    <property type="project" value="UniProtKB-KW"/>
</dbReference>
<evidence type="ECO:0000313" key="6">
    <source>
        <dbReference type="EMBL" id="KAK2612661.1"/>
    </source>
</evidence>
<evidence type="ECO:0000256" key="1">
    <source>
        <dbReference type="ARBA" id="ARBA00010088"/>
    </source>
</evidence>
<organism evidence="6 7">
    <name type="scientific">Conoideocrella luteorostrata</name>
    <dbReference type="NCBI Taxonomy" id="1105319"/>
    <lineage>
        <taxon>Eukaryota</taxon>
        <taxon>Fungi</taxon>
        <taxon>Dikarya</taxon>
        <taxon>Ascomycota</taxon>
        <taxon>Pezizomycotina</taxon>
        <taxon>Sordariomycetes</taxon>
        <taxon>Hypocreomycetidae</taxon>
        <taxon>Hypocreales</taxon>
        <taxon>Clavicipitaceae</taxon>
        <taxon>Conoideocrella</taxon>
    </lineage>
</organism>
<protein>
    <recommendedName>
        <fullName evidence="8">Peptidase S33 tripeptidyl aminopeptidase-like C-terminal domain-containing protein</fullName>
    </recommendedName>
</protein>
<dbReference type="Pfam" id="PF00561">
    <property type="entry name" value="Abhydrolase_1"/>
    <property type="match status" value="1"/>
</dbReference>
<keyword evidence="3" id="KW-0732">Signal</keyword>
<comment type="caution">
    <text evidence="6">The sequence shown here is derived from an EMBL/GenBank/DDBJ whole genome shotgun (WGS) entry which is preliminary data.</text>
</comment>
<evidence type="ECO:0000256" key="2">
    <source>
        <dbReference type="ARBA" id="ARBA00022801"/>
    </source>
</evidence>